<name>A0A2U1MSS6_ARTAN</name>
<proteinExistence type="predicted"/>
<evidence type="ECO:0000313" key="3">
    <source>
        <dbReference type="Proteomes" id="UP000245207"/>
    </source>
</evidence>
<dbReference type="GO" id="GO:0003964">
    <property type="term" value="F:RNA-directed DNA polymerase activity"/>
    <property type="evidence" value="ECO:0007669"/>
    <property type="project" value="UniProtKB-KW"/>
</dbReference>
<organism evidence="2 3">
    <name type="scientific">Artemisia annua</name>
    <name type="common">Sweet wormwood</name>
    <dbReference type="NCBI Taxonomy" id="35608"/>
    <lineage>
        <taxon>Eukaryota</taxon>
        <taxon>Viridiplantae</taxon>
        <taxon>Streptophyta</taxon>
        <taxon>Embryophyta</taxon>
        <taxon>Tracheophyta</taxon>
        <taxon>Spermatophyta</taxon>
        <taxon>Magnoliopsida</taxon>
        <taxon>eudicotyledons</taxon>
        <taxon>Gunneridae</taxon>
        <taxon>Pentapetalae</taxon>
        <taxon>asterids</taxon>
        <taxon>campanulids</taxon>
        <taxon>Asterales</taxon>
        <taxon>Asteraceae</taxon>
        <taxon>Asteroideae</taxon>
        <taxon>Anthemideae</taxon>
        <taxon>Artemisiinae</taxon>
        <taxon>Artemisia</taxon>
    </lineage>
</organism>
<keyword evidence="2" id="KW-0548">Nucleotidyltransferase</keyword>
<dbReference type="Pfam" id="PF13966">
    <property type="entry name" value="zf-RVT"/>
    <property type="match status" value="1"/>
</dbReference>
<dbReference type="PANTHER" id="PTHR33116:SF78">
    <property type="entry name" value="OS12G0587133 PROTEIN"/>
    <property type="match status" value="1"/>
</dbReference>
<dbReference type="InterPro" id="IPR026960">
    <property type="entry name" value="RVT-Znf"/>
</dbReference>
<feature type="domain" description="Reverse transcriptase zinc-binding" evidence="1">
    <location>
        <begin position="208"/>
        <end position="293"/>
    </location>
</feature>
<gene>
    <name evidence="2" type="ORF">CTI12_AA264360</name>
</gene>
<comment type="caution">
    <text evidence="2">The sequence shown here is derived from an EMBL/GenBank/DDBJ whole genome shotgun (WGS) entry which is preliminary data.</text>
</comment>
<dbReference type="EMBL" id="PKPP01004457">
    <property type="protein sequence ID" value="PWA64276.1"/>
    <property type="molecule type" value="Genomic_DNA"/>
</dbReference>
<reference evidence="2 3" key="1">
    <citation type="journal article" date="2018" name="Mol. Plant">
        <title>The genome of Artemisia annua provides insight into the evolution of Asteraceae family and artemisinin biosynthesis.</title>
        <authorList>
            <person name="Shen Q."/>
            <person name="Zhang L."/>
            <person name="Liao Z."/>
            <person name="Wang S."/>
            <person name="Yan T."/>
            <person name="Shi P."/>
            <person name="Liu M."/>
            <person name="Fu X."/>
            <person name="Pan Q."/>
            <person name="Wang Y."/>
            <person name="Lv Z."/>
            <person name="Lu X."/>
            <person name="Zhang F."/>
            <person name="Jiang W."/>
            <person name="Ma Y."/>
            <person name="Chen M."/>
            <person name="Hao X."/>
            <person name="Li L."/>
            <person name="Tang Y."/>
            <person name="Lv G."/>
            <person name="Zhou Y."/>
            <person name="Sun X."/>
            <person name="Brodelius P.E."/>
            <person name="Rose J.K.C."/>
            <person name="Tang K."/>
        </authorList>
    </citation>
    <scope>NUCLEOTIDE SEQUENCE [LARGE SCALE GENOMIC DNA]</scope>
    <source>
        <strain evidence="3">cv. Huhao1</strain>
        <tissue evidence="2">Leaf</tissue>
    </source>
</reference>
<dbReference type="OrthoDB" id="696485at2759"/>
<sequence>MMRHFLWCGSKEGRGLHWVSWEIVTTPKKVGGLGISKIEDINSALLAKWAWRYKTDIDGMWRKVVLSIHGGRNRWTFLPVKVAGCWKKIVVFLDKLVLNGKGLKFWIKGKIGNGENILFWKDIWYGCVPLMDRWPGLYSKEVIRNCVVRDRIQPDGSEGMGLNNNWRIEATTVESISEMQDVQEMLSKVCFSGGKDNWVWEADSSGVFSLASVKKLLQLGRNLQSNNEMRWALWVPIKVNIFMWRLEKDRIPTRLALLKGNISIPDSSCPLCEATPESAGHLFVDCGYSFGVWQAVWSWCRIAQPMVSNIHEMMKLPRLGKQKKWYKRILRGILMIVCWAIWKTRNKKVFEGSSSKVVEVVALVKSLSFFWLKNRSNFKRLEWKDWLVNPIYIL</sequence>
<dbReference type="AlphaFoldDB" id="A0A2U1MSS6"/>
<keyword evidence="2" id="KW-0808">Transferase</keyword>
<keyword evidence="3" id="KW-1185">Reference proteome</keyword>
<evidence type="ECO:0000259" key="1">
    <source>
        <dbReference type="Pfam" id="PF13966"/>
    </source>
</evidence>
<keyword evidence="2" id="KW-0695">RNA-directed DNA polymerase</keyword>
<protein>
    <submittedName>
        <fullName evidence="2">RNA-directed DNA polymerase, eukaryota, Reverse transcriptase zinc-binding domain protein</fullName>
    </submittedName>
</protein>
<accession>A0A2U1MSS6</accession>
<evidence type="ECO:0000313" key="2">
    <source>
        <dbReference type="EMBL" id="PWA64276.1"/>
    </source>
</evidence>
<dbReference type="PANTHER" id="PTHR33116">
    <property type="entry name" value="REVERSE TRANSCRIPTASE ZINC-BINDING DOMAIN-CONTAINING PROTEIN-RELATED-RELATED"/>
    <property type="match status" value="1"/>
</dbReference>
<dbReference type="STRING" id="35608.A0A2U1MSS6"/>
<dbReference type="Proteomes" id="UP000245207">
    <property type="component" value="Unassembled WGS sequence"/>
</dbReference>